<gene>
    <name evidence="4" type="ORF">LEP48_10370</name>
</gene>
<feature type="region of interest" description="Disordered" evidence="1">
    <location>
        <begin position="1"/>
        <end position="37"/>
    </location>
</feature>
<keyword evidence="5" id="KW-1185">Reference proteome</keyword>
<evidence type="ECO:0000256" key="1">
    <source>
        <dbReference type="SAM" id="MobiDB-lite"/>
    </source>
</evidence>
<keyword evidence="2" id="KW-1133">Transmembrane helix</keyword>
<feature type="transmembrane region" description="Helical" evidence="2">
    <location>
        <begin position="202"/>
        <end position="221"/>
    </location>
</feature>
<organism evidence="4 5">
    <name type="scientific">Isoptericola luteus</name>
    <dbReference type="NCBI Taxonomy" id="2879484"/>
    <lineage>
        <taxon>Bacteria</taxon>
        <taxon>Bacillati</taxon>
        <taxon>Actinomycetota</taxon>
        <taxon>Actinomycetes</taxon>
        <taxon>Micrococcales</taxon>
        <taxon>Promicromonosporaceae</taxon>
        <taxon>Isoptericola</taxon>
    </lineage>
</organism>
<accession>A0ABS7ZHI3</accession>
<feature type="domain" description="Calcineurin-like phosphoesterase" evidence="3">
    <location>
        <begin position="336"/>
        <end position="502"/>
    </location>
</feature>
<evidence type="ECO:0000256" key="2">
    <source>
        <dbReference type="SAM" id="Phobius"/>
    </source>
</evidence>
<feature type="region of interest" description="Disordered" evidence="1">
    <location>
        <begin position="300"/>
        <end position="328"/>
    </location>
</feature>
<reference evidence="4 5" key="1">
    <citation type="submission" date="2021-09" db="EMBL/GenBank/DDBJ databases">
        <title>Isoptericola luteus sp. nov., a novel bacterium isolated from Harbin, the capital city of Heilongjiang province.</title>
        <authorList>
            <person name="Li J."/>
        </authorList>
    </citation>
    <scope>NUCLEOTIDE SEQUENCE [LARGE SCALE GENOMIC DNA]</scope>
    <source>
        <strain evidence="4 5">NEAU-Y5</strain>
    </source>
</reference>
<name>A0ABS7ZHI3_9MICO</name>
<dbReference type="RefSeq" id="WP_225565519.1">
    <property type="nucleotide sequence ID" value="NZ_JAIXCQ010000006.1"/>
</dbReference>
<sequence>MTDERDEQDLHVPDGETAEAVGTVEAGGTGGTGVAGGRRVPPRWVRWTLVAVAALVASVVFGLSTATAELGFGPHEAIYEVDNDGVVALDLGPLGTLEIDAPLPLGLGVDVTVKEIPADLTTVTAANTLEALSRDLQSYLQFFSTPDVAVHSVAVALIQNALWRTGLALVVLALVALWLRWLLGPRRRAELSTALAPRTGEITAGVAVVALVVGTMSAGGIETSSSGRTASPVFAGTALEGARITGRLAGVIDTYGGQLVSLYQDNEAFYAAANDQLSRAWDVRLGAETVSDAAADGRLFASPAPTGEAADAEDDAPTVLPPRTAPTGVPEEDLVTLVVVSDLHCNTGMTPLIAQTIERSGADVVLNAGDTTMNGTSVEKVCVDSFASAVPRGVTMVVSDGNHDSQITSRQEAAHGQKILDGGVIEVEGLRILGDRDALETRVGGGTNVARERTPAEQAAELAATACDDGQVDLLLVHTPQVGLEGLESGCVPFQVSGHTHAMAGPEQVGQGIRYVSASTAGAAANQPTVGPLNGTAEMTVLRFDPGARRMVDWQLVSITPDGGATVSERQEVPVPVPVDDEALSSSVVVGDAPEGEAPEGTTSPSTSPSASPSP</sequence>
<feature type="transmembrane region" description="Helical" evidence="2">
    <location>
        <begin position="47"/>
        <end position="66"/>
    </location>
</feature>
<dbReference type="Gene3D" id="3.60.21.10">
    <property type="match status" value="1"/>
</dbReference>
<dbReference type="EMBL" id="JAIXCQ010000006">
    <property type="protein sequence ID" value="MCA5893751.1"/>
    <property type="molecule type" value="Genomic_DNA"/>
</dbReference>
<dbReference type="Proteomes" id="UP001319870">
    <property type="component" value="Unassembled WGS sequence"/>
</dbReference>
<comment type="caution">
    <text evidence="4">The sequence shown here is derived from an EMBL/GenBank/DDBJ whole genome shotgun (WGS) entry which is preliminary data.</text>
</comment>
<evidence type="ECO:0000313" key="5">
    <source>
        <dbReference type="Proteomes" id="UP001319870"/>
    </source>
</evidence>
<evidence type="ECO:0000259" key="3">
    <source>
        <dbReference type="Pfam" id="PF00149"/>
    </source>
</evidence>
<dbReference type="InterPro" id="IPR004843">
    <property type="entry name" value="Calcineurin-like_PHP"/>
</dbReference>
<protein>
    <submittedName>
        <fullName evidence="4">Metallophosphoesterase family protein</fullName>
    </submittedName>
</protein>
<evidence type="ECO:0000313" key="4">
    <source>
        <dbReference type="EMBL" id="MCA5893751.1"/>
    </source>
</evidence>
<dbReference type="Pfam" id="PF00149">
    <property type="entry name" value="Metallophos"/>
    <property type="match status" value="1"/>
</dbReference>
<dbReference type="InterPro" id="IPR029052">
    <property type="entry name" value="Metallo-depent_PP-like"/>
</dbReference>
<proteinExistence type="predicted"/>
<feature type="transmembrane region" description="Helical" evidence="2">
    <location>
        <begin position="161"/>
        <end position="181"/>
    </location>
</feature>
<feature type="compositionally biased region" description="Gly residues" evidence="1">
    <location>
        <begin position="25"/>
        <end position="36"/>
    </location>
</feature>
<keyword evidence="2" id="KW-0472">Membrane</keyword>
<dbReference type="SUPFAM" id="SSF56300">
    <property type="entry name" value="Metallo-dependent phosphatases"/>
    <property type="match status" value="1"/>
</dbReference>
<keyword evidence="2" id="KW-0812">Transmembrane</keyword>
<feature type="region of interest" description="Disordered" evidence="1">
    <location>
        <begin position="563"/>
        <end position="615"/>
    </location>
</feature>
<feature type="compositionally biased region" description="Low complexity" evidence="1">
    <location>
        <begin position="602"/>
        <end position="615"/>
    </location>
</feature>